<evidence type="ECO:0000313" key="1">
    <source>
        <dbReference type="EMBL" id="MCP9564399.1"/>
    </source>
</evidence>
<gene>
    <name evidence="1" type="ORF">NNC64_07430</name>
</gene>
<reference evidence="1" key="1">
    <citation type="submission" date="2022-07" db="EMBL/GenBank/DDBJ databases">
        <title>Prevotella copri.</title>
        <authorList>
            <person name="Yang C."/>
        </authorList>
    </citation>
    <scope>NUCLEOTIDE SEQUENCE</scope>
    <source>
        <strain evidence="1">HF2107</strain>
    </source>
</reference>
<proteinExistence type="predicted"/>
<comment type="caution">
    <text evidence="1">The sequence shown here is derived from an EMBL/GenBank/DDBJ whole genome shotgun (WGS) entry which is preliminary data.</text>
</comment>
<organism evidence="1 2">
    <name type="scientific">Segatella copri</name>
    <dbReference type="NCBI Taxonomy" id="165179"/>
    <lineage>
        <taxon>Bacteria</taxon>
        <taxon>Pseudomonadati</taxon>
        <taxon>Bacteroidota</taxon>
        <taxon>Bacteroidia</taxon>
        <taxon>Bacteroidales</taxon>
        <taxon>Prevotellaceae</taxon>
        <taxon>Segatella</taxon>
    </lineage>
</organism>
<dbReference type="RefSeq" id="WP_254952350.1">
    <property type="nucleotide sequence ID" value="NZ_JANDWY010000015.1"/>
</dbReference>
<keyword evidence="1" id="KW-0808">Transferase</keyword>
<dbReference type="Proteomes" id="UP001205531">
    <property type="component" value="Unassembled WGS sequence"/>
</dbReference>
<dbReference type="EMBL" id="JANDWZ010000014">
    <property type="protein sequence ID" value="MCP9564399.1"/>
    <property type="molecule type" value="Genomic_DNA"/>
</dbReference>
<sequence length="78" mass="9175">MATQVLKFNQAQQAVLNVISCLQSEQDLADLKRTLVKFMNDRLQREMDKLWESGEMSNEKLQKMQSEHLRTAYKLTDK</sequence>
<evidence type="ECO:0000313" key="2">
    <source>
        <dbReference type="Proteomes" id="UP001205531"/>
    </source>
</evidence>
<dbReference type="AlphaFoldDB" id="A0AAW5ILV4"/>
<protein>
    <submittedName>
        <fullName evidence="1">Dephospho-CoA kinase</fullName>
    </submittedName>
</protein>
<accession>A0AAW5ILV4</accession>
<name>A0AAW5ILV4_9BACT</name>
<dbReference type="GO" id="GO:0016301">
    <property type="term" value="F:kinase activity"/>
    <property type="evidence" value="ECO:0007669"/>
    <property type="project" value="UniProtKB-KW"/>
</dbReference>
<keyword evidence="1" id="KW-0418">Kinase</keyword>